<comment type="caution">
    <text evidence="6">The sequence shown here is derived from an EMBL/GenBank/DDBJ whole genome shotgun (WGS) entry which is preliminary data.</text>
</comment>
<dbReference type="InterPro" id="IPR025799">
    <property type="entry name" value="Arg_MeTrfase"/>
</dbReference>
<accession>A0A4C1XMD0</accession>
<evidence type="ECO:0000313" key="7">
    <source>
        <dbReference type="Proteomes" id="UP000299102"/>
    </source>
</evidence>
<dbReference type="Pfam" id="PF06325">
    <property type="entry name" value="PrmA"/>
    <property type="match status" value="1"/>
</dbReference>
<dbReference type="STRING" id="151549.A0A4C1XMD0"/>
<name>A0A4C1XMD0_EUMVA</name>
<dbReference type="GO" id="GO:0032259">
    <property type="term" value="P:methylation"/>
    <property type="evidence" value="ECO:0007669"/>
    <property type="project" value="UniProtKB-KW"/>
</dbReference>
<dbReference type="GO" id="GO:0035242">
    <property type="term" value="F:protein-arginine omega-N asymmetric methyltransferase activity"/>
    <property type="evidence" value="ECO:0007669"/>
    <property type="project" value="TreeGrafter"/>
</dbReference>
<evidence type="ECO:0000259" key="5">
    <source>
        <dbReference type="Pfam" id="PF22528"/>
    </source>
</evidence>
<dbReference type="InterPro" id="IPR029063">
    <property type="entry name" value="SAM-dependent_MTases_sf"/>
</dbReference>
<dbReference type="Gene3D" id="3.40.50.150">
    <property type="entry name" value="Vaccinia Virus protein VP39"/>
    <property type="match status" value="1"/>
</dbReference>
<dbReference type="GO" id="GO:0005634">
    <property type="term" value="C:nucleus"/>
    <property type="evidence" value="ECO:0007669"/>
    <property type="project" value="TreeGrafter"/>
</dbReference>
<dbReference type="OrthoDB" id="7848332at2759"/>
<evidence type="ECO:0000256" key="1">
    <source>
        <dbReference type="ARBA" id="ARBA00022603"/>
    </source>
</evidence>
<dbReference type="PANTHER" id="PTHR11006:SF122">
    <property type="entry name" value="ARGININE METHYLTRANSFERASE 8"/>
    <property type="match status" value="1"/>
</dbReference>
<dbReference type="GO" id="GO:0035241">
    <property type="term" value="F:protein-arginine omega-N monomethyltransferase activity"/>
    <property type="evidence" value="ECO:0007669"/>
    <property type="project" value="TreeGrafter"/>
</dbReference>
<dbReference type="AlphaFoldDB" id="A0A4C1XMD0"/>
<reference evidence="6 7" key="1">
    <citation type="journal article" date="2019" name="Commun. Biol.">
        <title>The bagworm genome reveals a unique fibroin gene that provides high tensile strength.</title>
        <authorList>
            <person name="Kono N."/>
            <person name="Nakamura H."/>
            <person name="Ohtoshi R."/>
            <person name="Tomita M."/>
            <person name="Numata K."/>
            <person name="Arakawa K."/>
        </authorList>
    </citation>
    <scope>NUCLEOTIDE SEQUENCE [LARGE SCALE GENOMIC DNA]</scope>
</reference>
<dbReference type="PROSITE" id="PS51678">
    <property type="entry name" value="SAM_MT_PRMT"/>
    <property type="match status" value="1"/>
</dbReference>
<protein>
    <submittedName>
        <fullName evidence="6">Probable protein arginine N-methyltransferase 6.1</fullName>
    </submittedName>
</protein>
<evidence type="ECO:0000256" key="4">
    <source>
        <dbReference type="PROSITE-ProRule" id="PRU01015"/>
    </source>
</evidence>
<keyword evidence="7" id="KW-1185">Reference proteome</keyword>
<dbReference type="InterPro" id="IPR055135">
    <property type="entry name" value="PRMT_dom"/>
</dbReference>
<keyword evidence="2 4" id="KW-0808">Transferase</keyword>
<keyword evidence="1 4" id="KW-0489">Methyltransferase</keyword>
<evidence type="ECO:0000313" key="6">
    <source>
        <dbReference type="EMBL" id="GBP64162.1"/>
    </source>
</evidence>
<sequence length="317" mass="35902">MDVGCGTGILSIFCAQVGAGKVYAIEASNMAKLAMKIVKENNYQNIIEVIHNKVEDVILSDDKKVDIIVSEWMGFYLLHEGMLDSVLTARDMFLKEDGVIFPETAAIFVAPCSVPSLYEQWENVHGVSMTTFAKLLRESKHSKPEITILQPQHLIGTEVTMCWIDLRWDKVSDLDSFSVQHVVGANKTGLYQGISIWFSCNFPHLDKDSNEAPVILDTSPFNLPTHWKQTVIILPKEQHVEEGEPIAFKVDMTRDEVSSRRYTLQVSLLDPHEVEHPLPCSCHLTKCILIKTFMQQHPEKEENMELTSEEINSDLDE</sequence>
<dbReference type="PANTHER" id="PTHR11006">
    <property type="entry name" value="PROTEIN ARGININE N-METHYLTRANSFERASE"/>
    <property type="match status" value="1"/>
</dbReference>
<dbReference type="Pfam" id="PF22528">
    <property type="entry name" value="PRMT_C"/>
    <property type="match status" value="1"/>
</dbReference>
<evidence type="ECO:0000256" key="2">
    <source>
        <dbReference type="ARBA" id="ARBA00022679"/>
    </source>
</evidence>
<keyword evidence="3 4" id="KW-0949">S-adenosyl-L-methionine</keyword>
<dbReference type="SUPFAM" id="SSF53335">
    <property type="entry name" value="S-adenosyl-L-methionine-dependent methyltransferases"/>
    <property type="match status" value="1"/>
</dbReference>
<organism evidence="6 7">
    <name type="scientific">Eumeta variegata</name>
    <name type="common">Bagworm moth</name>
    <name type="synonym">Eumeta japonica</name>
    <dbReference type="NCBI Taxonomy" id="151549"/>
    <lineage>
        <taxon>Eukaryota</taxon>
        <taxon>Metazoa</taxon>
        <taxon>Ecdysozoa</taxon>
        <taxon>Arthropoda</taxon>
        <taxon>Hexapoda</taxon>
        <taxon>Insecta</taxon>
        <taxon>Pterygota</taxon>
        <taxon>Neoptera</taxon>
        <taxon>Endopterygota</taxon>
        <taxon>Lepidoptera</taxon>
        <taxon>Glossata</taxon>
        <taxon>Ditrysia</taxon>
        <taxon>Tineoidea</taxon>
        <taxon>Psychidae</taxon>
        <taxon>Oiketicinae</taxon>
        <taxon>Eumeta</taxon>
    </lineage>
</organism>
<feature type="domain" description="Protein arginine N-methyltransferase" evidence="5">
    <location>
        <begin position="104"/>
        <end position="266"/>
    </location>
</feature>
<proteinExistence type="predicted"/>
<dbReference type="Proteomes" id="UP000299102">
    <property type="component" value="Unassembled WGS sequence"/>
</dbReference>
<evidence type="ECO:0000256" key="3">
    <source>
        <dbReference type="ARBA" id="ARBA00022691"/>
    </source>
</evidence>
<gene>
    <name evidence="6" type="primary">PRMT6.1</name>
    <name evidence="6" type="ORF">EVAR_35483_1</name>
</gene>
<dbReference type="EMBL" id="BGZK01000889">
    <property type="protein sequence ID" value="GBP64162.1"/>
    <property type="molecule type" value="Genomic_DNA"/>
</dbReference>
<dbReference type="CDD" id="cd02440">
    <property type="entry name" value="AdoMet_MTases"/>
    <property type="match status" value="1"/>
</dbReference>
<dbReference type="GO" id="GO:0042054">
    <property type="term" value="F:histone methyltransferase activity"/>
    <property type="evidence" value="ECO:0007669"/>
    <property type="project" value="TreeGrafter"/>
</dbReference>
<dbReference type="Gene3D" id="2.70.160.11">
    <property type="entry name" value="Hnrnp arginine n-methyltransferase1"/>
    <property type="match status" value="1"/>
</dbReference>